<accession>A0A1G1XCF7</accession>
<reference evidence="2 3" key="1">
    <citation type="journal article" date="2016" name="Nat. Commun.">
        <title>Thousands of microbial genomes shed light on interconnected biogeochemical processes in an aquifer system.</title>
        <authorList>
            <person name="Anantharaman K."/>
            <person name="Brown C.T."/>
            <person name="Hug L.A."/>
            <person name="Sharon I."/>
            <person name="Castelle C.J."/>
            <person name="Probst A.J."/>
            <person name="Thomas B.C."/>
            <person name="Singh A."/>
            <person name="Wilkins M.J."/>
            <person name="Karaoz U."/>
            <person name="Brodie E.L."/>
            <person name="Williams K.H."/>
            <person name="Hubbard S.S."/>
            <person name="Banfield J.F."/>
        </authorList>
    </citation>
    <scope>NUCLEOTIDE SEQUENCE [LARGE SCALE GENOMIC DNA]</scope>
</reference>
<gene>
    <name evidence="2" type="ORF">A3E36_02270</name>
</gene>
<comment type="caution">
    <text evidence="2">The sequence shown here is derived from an EMBL/GenBank/DDBJ whole genome shotgun (WGS) entry which is preliminary data.</text>
</comment>
<dbReference type="Proteomes" id="UP000177941">
    <property type="component" value="Unassembled WGS sequence"/>
</dbReference>
<keyword evidence="1" id="KW-0472">Membrane</keyword>
<dbReference type="AlphaFoldDB" id="A0A1G1XCF7"/>
<sequence>MTVIRNIIVAAAASRIIAQRNIVKRLRSIGIAIGLFIISGVLGLLGIIGGIFSIFFALAQVQGFIYPSLIAGGISLLLAIIIGIEGKRLIKGF</sequence>
<evidence type="ECO:0000256" key="1">
    <source>
        <dbReference type="SAM" id="Phobius"/>
    </source>
</evidence>
<dbReference type="EMBL" id="MHHS01000004">
    <property type="protein sequence ID" value="OGY37795.1"/>
    <property type="molecule type" value="Genomic_DNA"/>
</dbReference>
<organism evidence="2 3">
    <name type="scientific">Candidatus Andersenbacteria bacterium RIFCSPHIGHO2_12_FULL_45_11b</name>
    <dbReference type="NCBI Taxonomy" id="1797282"/>
    <lineage>
        <taxon>Bacteria</taxon>
        <taxon>Candidatus Anderseniibacteriota</taxon>
    </lineage>
</organism>
<evidence type="ECO:0000313" key="2">
    <source>
        <dbReference type="EMBL" id="OGY37795.1"/>
    </source>
</evidence>
<keyword evidence="1" id="KW-1133">Transmembrane helix</keyword>
<feature type="transmembrane region" description="Helical" evidence="1">
    <location>
        <begin position="64"/>
        <end position="84"/>
    </location>
</feature>
<proteinExistence type="predicted"/>
<protein>
    <submittedName>
        <fullName evidence="2">Uncharacterized protein</fullName>
    </submittedName>
</protein>
<feature type="transmembrane region" description="Helical" evidence="1">
    <location>
        <begin position="29"/>
        <end position="58"/>
    </location>
</feature>
<keyword evidence="1" id="KW-0812">Transmembrane</keyword>
<name>A0A1G1XCF7_9BACT</name>
<evidence type="ECO:0000313" key="3">
    <source>
        <dbReference type="Proteomes" id="UP000177941"/>
    </source>
</evidence>